<evidence type="ECO:0000256" key="4">
    <source>
        <dbReference type="ARBA" id="ARBA00022833"/>
    </source>
</evidence>
<reference evidence="6 7" key="1">
    <citation type="submission" date="2017-08" db="EMBL/GenBank/DDBJ databases">
        <title>Infants hospitalized years apart are colonized by the same room-sourced microbial strains.</title>
        <authorList>
            <person name="Brooks B."/>
            <person name="Olm M.R."/>
            <person name="Firek B.A."/>
            <person name="Baker R."/>
            <person name="Thomas B.C."/>
            <person name="Morowitz M.J."/>
            <person name="Banfield J.F."/>
        </authorList>
    </citation>
    <scope>NUCLEOTIDE SEQUENCE [LARGE SCALE GENOMIC DNA]</scope>
    <source>
        <strain evidence="6">S2_005_002_R2_34</strain>
    </source>
</reference>
<dbReference type="InterPro" id="IPR055438">
    <property type="entry name" value="AstE_AspA_cat"/>
</dbReference>
<feature type="domain" description="Succinylglutamate desuccinylase/Aspartoacylase catalytic" evidence="5">
    <location>
        <begin position="45"/>
        <end position="120"/>
    </location>
</feature>
<evidence type="ECO:0000256" key="3">
    <source>
        <dbReference type="ARBA" id="ARBA00022801"/>
    </source>
</evidence>
<gene>
    <name evidence="6" type="ORF">DI556_05630</name>
</gene>
<evidence type="ECO:0000259" key="5">
    <source>
        <dbReference type="Pfam" id="PF24827"/>
    </source>
</evidence>
<dbReference type="PANTHER" id="PTHR37326">
    <property type="entry name" value="BLL3975 PROTEIN"/>
    <property type="match status" value="1"/>
</dbReference>
<keyword evidence="3" id="KW-0378">Hydrolase</keyword>
<dbReference type="EMBL" id="QFPW01000002">
    <property type="protein sequence ID" value="PZQ51634.1"/>
    <property type="molecule type" value="Genomic_DNA"/>
</dbReference>
<dbReference type="Gene3D" id="3.40.630.10">
    <property type="entry name" value="Zn peptidases"/>
    <property type="match status" value="1"/>
</dbReference>
<dbReference type="GO" id="GO:0046872">
    <property type="term" value="F:metal ion binding"/>
    <property type="evidence" value="ECO:0007669"/>
    <property type="project" value="UniProtKB-KW"/>
</dbReference>
<sequence>MDSGNSGTEKIASPGRRETIRLPSIAPGTRRELTLLRFGTPSARPKAYLQAGLHADELPGMLILSLLAEMLATAEAKGDILGEIVLVPVANPIGLAQHRTGFLLGRYENNTAGNFNRDYLDLAALISPALEGKLGPDPEANVELIRTAMADVLAAQSPLTEVGALRHALLTLSHDADFMLDLHADNEAEVHLYTGTPLWPAASDLAAEIGARAVLLAELSGGNPFDEAVGGPWWILARENPEAPIPPACLSATLEMRSNNDVDAELARSDALALFRFLTRRGLLRGSPDAPPPPLCEATPLEAMQQVTAPTAGIVVYKAALGAHVAEGDLIAEIVDPLGAPPVAVRAHTGGVLFARHEQPYAWSGKIIGKIAGTEALPERTGKLLPS</sequence>
<accession>A0A2W5NEP5</accession>
<proteinExistence type="predicted"/>
<dbReference type="AlphaFoldDB" id="A0A2W5NEP5"/>
<evidence type="ECO:0000313" key="6">
    <source>
        <dbReference type="EMBL" id="PZQ51634.1"/>
    </source>
</evidence>
<comment type="cofactor">
    <cofactor evidence="1">
        <name>Zn(2+)</name>
        <dbReference type="ChEBI" id="CHEBI:29105"/>
    </cofactor>
</comment>
<dbReference type="Pfam" id="PF24827">
    <property type="entry name" value="AstE_AspA_cat"/>
    <property type="match status" value="1"/>
</dbReference>
<evidence type="ECO:0000313" key="7">
    <source>
        <dbReference type="Proteomes" id="UP000249185"/>
    </source>
</evidence>
<dbReference type="SUPFAM" id="SSF53187">
    <property type="entry name" value="Zn-dependent exopeptidases"/>
    <property type="match status" value="1"/>
</dbReference>
<keyword evidence="2" id="KW-0479">Metal-binding</keyword>
<evidence type="ECO:0000256" key="1">
    <source>
        <dbReference type="ARBA" id="ARBA00001947"/>
    </source>
</evidence>
<protein>
    <submittedName>
        <fullName evidence="6">Peptidase M14</fullName>
    </submittedName>
</protein>
<evidence type="ECO:0000256" key="2">
    <source>
        <dbReference type="ARBA" id="ARBA00022723"/>
    </source>
</evidence>
<organism evidence="6 7">
    <name type="scientific">Rhodovulum sulfidophilum</name>
    <name type="common">Rhodobacter sulfidophilus</name>
    <dbReference type="NCBI Taxonomy" id="35806"/>
    <lineage>
        <taxon>Bacteria</taxon>
        <taxon>Pseudomonadati</taxon>
        <taxon>Pseudomonadota</taxon>
        <taxon>Alphaproteobacteria</taxon>
        <taxon>Rhodobacterales</taxon>
        <taxon>Paracoccaceae</taxon>
        <taxon>Rhodovulum</taxon>
    </lineage>
</organism>
<comment type="caution">
    <text evidence="6">The sequence shown here is derived from an EMBL/GenBank/DDBJ whole genome shotgun (WGS) entry which is preliminary data.</text>
</comment>
<dbReference type="GO" id="GO:0016788">
    <property type="term" value="F:hydrolase activity, acting on ester bonds"/>
    <property type="evidence" value="ECO:0007669"/>
    <property type="project" value="InterPro"/>
</dbReference>
<dbReference type="CDD" id="cd06250">
    <property type="entry name" value="M14_PaAOTO_like"/>
    <property type="match status" value="1"/>
</dbReference>
<name>A0A2W5NEP5_RHOSU</name>
<keyword evidence="4" id="KW-0862">Zinc</keyword>
<dbReference type="PANTHER" id="PTHR37326:SF1">
    <property type="entry name" value="BLL3975 PROTEIN"/>
    <property type="match status" value="1"/>
</dbReference>
<dbReference type="InterPro" id="IPR053138">
    <property type="entry name" value="N-alpha-Ac-DABA_deacetylase"/>
</dbReference>
<dbReference type="Proteomes" id="UP000249185">
    <property type="component" value="Unassembled WGS sequence"/>
</dbReference>